<feature type="compositionally biased region" description="Basic and acidic residues" evidence="1">
    <location>
        <begin position="14"/>
        <end position="25"/>
    </location>
</feature>
<organism evidence="2">
    <name type="scientific">Oryza meridionalis</name>
    <dbReference type="NCBI Taxonomy" id="40149"/>
    <lineage>
        <taxon>Eukaryota</taxon>
        <taxon>Viridiplantae</taxon>
        <taxon>Streptophyta</taxon>
        <taxon>Embryophyta</taxon>
        <taxon>Tracheophyta</taxon>
        <taxon>Spermatophyta</taxon>
        <taxon>Magnoliopsida</taxon>
        <taxon>Liliopsida</taxon>
        <taxon>Poales</taxon>
        <taxon>Poaceae</taxon>
        <taxon>BOP clade</taxon>
        <taxon>Oryzoideae</taxon>
        <taxon>Oryzeae</taxon>
        <taxon>Oryzinae</taxon>
        <taxon>Oryza</taxon>
    </lineage>
</organism>
<sequence>MSHCRPPSRRHRSPPHERRMALDPG</sequence>
<name>A0A0E0F3J0_9ORYZ</name>
<keyword evidence="3" id="KW-1185">Reference proteome</keyword>
<dbReference type="EnsemblPlants" id="OMERI11G05370.2">
    <property type="protein sequence ID" value="OMERI11G05370.2"/>
    <property type="gene ID" value="OMERI11G05370"/>
</dbReference>
<evidence type="ECO:0000313" key="2">
    <source>
        <dbReference type="EnsemblPlants" id="OMERI11G05370.2"/>
    </source>
</evidence>
<accession>A0A0E0F3J0</accession>
<feature type="region of interest" description="Disordered" evidence="1">
    <location>
        <begin position="1"/>
        <end position="25"/>
    </location>
</feature>
<evidence type="ECO:0000313" key="3">
    <source>
        <dbReference type="Proteomes" id="UP000008021"/>
    </source>
</evidence>
<dbReference type="AlphaFoldDB" id="A0A0E0F3J0"/>
<reference evidence="2" key="1">
    <citation type="submission" date="2015-04" db="UniProtKB">
        <authorList>
            <consortium name="EnsemblPlants"/>
        </authorList>
    </citation>
    <scope>IDENTIFICATION</scope>
</reference>
<evidence type="ECO:0000256" key="1">
    <source>
        <dbReference type="SAM" id="MobiDB-lite"/>
    </source>
</evidence>
<dbReference type="HOGENOM" id="CLU_3419771_0_0_1"/>
<dbReference type="Gramene" id="OMERI11G05370.2">
    <property type="protein sequence ID" value="OMERI11G05370.2"/>
    <property type="gene ID" value="OMERI11G05370"/>
</dbReference>
<dbReference type="Proteomes" id="UP000008021">
    <property type="component" value="Chromosome 11"/>
</dbReference>
<feature type="compositionally biased region" description="Basic residues" evidence="1">
    <location>
        <begin position="1"/>
        <end position="13"/>
    </location>
</feature>
<reference evidence="2" key="2">
    <citation type="submission" date="2018-05" db="EMBL/GenBank/DDBJ databases">
        <title>OmerRS3 (Oryza meridionalis Reference Sequence Version 3).</title>
        <authorList>
            <person name="Zhang J."/>
            <person name="Kudrna D."/>
            <person name="Lee S."/>
            <person name="Talag J."/>
            <person name="Welchert J."/>
            <person name="Wing R.A."/>
        </authorList>
    </citation>
    <scope>NUCLEOTIDE SEQUENCE [LARGE SCALE GENOMIC DNA]</scope>
    <source>
        <strain evidence="2">cv. OR44</strain>
    </source>
</reference>
<protein>
    <submittedName>
        <fullName evidence="2">Uncharacterized protein</fullName>
    </submittedName>
</protein>
<proteinExistence type="predicted"/>